<gene>
    <name evidence="1" type="ORF">SAMEA4412673_01025</name>
</gene>
<dbReference type="AlphaFoldDB" id="A0AAJ5BZA6"/>
<accession>A0AAJ5BZA6</accession>
<proteinExistence type="predicted"/>
<dbReference type="KEGG" id="smiz:4412673_01025"/>
<protein>
    <submittedName>
        <fullName evidence="1">Uncharacterized protein</fullName>
    </submittedName>
</protein>
<name>A0AAJ5BZA6_9SPHI</name>
<reference evidence="1 2" key="1">
    <citation type="submission" date="2017-06" db="EMBL/GenBank/DDBJ databases">
        <authorList>
            <consortium name="Pathogen Informatics"/>
        </authorList>
    </citation>
    <scope>NUCLEOTIDE SEQUENCE [LARGE SCALE GENOMIC DNA]</scope>
    <source>
        <strain evidence="1 2">NCTC12149</strain>
    </source>
</reference>
<organism evidence="1 2">
    <name type="scientific">Sphingobacterium mizutaii</name>
    <dbReference type="NCBI Taxonomy" id="1010"/>
    <lineage>
        <taxon>Bacteria</taxon>
        <taxon>Pseudomonadati</taxon>
        <taxon>Bacteroidota</taxon>
        <taxon>Sphingobacteriia</taxon>
        <taxon>Sphingobacteriales</taxon>
        <taxon>Sphingobacteriaceae</taxon>
        <taxon>Sphingobacterium</taxon>
    </lineage>
</organism>
<dbReference type="EMBL" id="LT906468">
    <property type="protein sequence ID" value="SNV45004.1"/>
    <property type="molecule type" value="Genomic_DNA"/>
</dbReference>
<evidence type="ECO:0000313" key="1">
    <source>
        <dbReference type="EMBL" id="SNV45004.1"/>
    </source>
</evidence>
<dbReference type="Proteomes" id="UP000215355">
    <property type="component" value="Chromosome 1"/>
</dbReference>
<sequence length="57" mass="6616">MHATGVCDTPLRKLKKNASKYVSTHLIKKYIDPCEGFRAQRRIYFLFFLGMPVIPKS</sequence>
<evidence type="ECO:0000313" key="2">
    <source>
        <dbReference type="Proteomes" id="UP000215355"/>
    </source>
</evidence>